<organism evidence="2 3">
    <name type="scientific">Dinothrombium tinctorium</name>
    <dbReference type="NCBI Taxonomy" id="1965070"/>
    <lineage>
        <taxon>Eukaryota</taxon>
        <taxon>Metazoa</taxon>
        <taxon>Ecdysozoa</taxon>
        <taxon>Arthropoda</taxon>
        <taxon>Chelicerata</taxon>
        <taxon>Arachnida</taxon>
        <taxon>Acari</taxon>
        <taxon>Acariformes</taxon>
        <taxon>Trombidiformes</taxon>
        <taxon>Prostigmata</taxon>
        <taxon>Anystina</taxon>
        <taxon>Parasitengona</taxon>
        <taxon>Trombidioidea</taxon>
        <taxon>Trombidiidae</taxon>
        <taxon>Dinothrombium</taxon>
    </lineage>
</organism>
<comment type="caution">
    <text evidence="2">The sequence shown here is derived from an EMBL/GenBank/DDBJ whole genome shotgun (WGS) entry which is preliminary data.</text>
</comment>
<sequence length="71" mass="8061">MFVEISLLALICSINCLPSANPIERKYRLALENPKLFEGDIILKNNDRFAVPNNFQLWPSGVVPYVISIEL</sequence>
<keyword evidence="1" id="KW-0732">Signal</keyword>
<proteinExistence type="predicted"/>
<evidence type="ECO:0000313" key="3">
    <source>
        <dbReference type="Proteomes" id="UP000285301"/>
    </source>
</evidence>
<accession>A0A3S3QA55</accession>
<evidence type="ECO:0000256" key="1">
    <source>
        <dbReference type="SAM" id="SignalP"/>
    </source>
</evidence>
<name>A0A3S3QA55_9ACAR</name>
<protein>
    <submittedName>
        <fullName evidence="2">Uncharacterized protein</fullName>
    </submittedName>
</protein>
<feature type="signal peptide" evidence="1">
    <location>
        <begin position="1"/>
        <end position="16"/>
    </location>
</feature>
<evidence type="ECO:0000313" key="2">
    <source>
        <dbReference type="EMBL" id="RWS16652.1"/>
    </source>
</evidence>
<keyword evidence="3" id="KW-1185">Reference proteome</keyword>
<dbReference type="EMBL" id="NCKU01000195">
    <property type="protein sequence ID" value="RWS16652.1"/>
    <property type="molecule type" value="Genomic_DNA"/>
</dbReference>
<dbReference type="OrthoDB" id="6433317at2759"/>
<feature type="chain" id="PRO_5018659627" evidence="1">
    <location>
        <begin position="17"/>
        <end position="71"/>
    </location>
</feature>
<reference evidence="2 3" key="1">
    <citation type="journal article" date="2018" name="Gigascience">
        <title>Genomes of trombidid mites reveal novel predicted allergens and laterally-transferred genes associated with secondary metabolism.</title>
        <authorList>
            <person name="Dong X."/>
            <person name="Chaisiri K."/>
            <person name="Xia D."/>
            <person name="Armstrong S.D."/>
            <person name="Fang Y."/>
            <person name="Donnelly M.J."/>
            <person name="Kadowaki T."/>
            <person name="McGarry J.W."/>
            <person name="Darby A.C."/>
            <person name="Makepeace B.L."/>
        </authorList>
    </citation>
    <scope>NUCLEOTIDE SEQUENCE [LARGE SCALE GENOMIC DNA]</scope>
    <source>
        <strain evidence="2">UoL-WK</strain>
    </source>
</reference>
<gene>
    <name evidence="2" type="ORF">B4U79_07391</name>
</gene>
<feature type="non-terminal residue" evidence="2">
    <location>
        <position position="71"/>
    </location>
</feature>
<dbReference type="Proteomes" id="UP000285301">
    <property type="component" value="Unassembled WGS sequence"/>
</dbReference>
<dbReference type="AlphaFoldDB" id="A0A3S3QA55"/>